<feature type="compositionally biased region" description="Polar residues" evidence="1">
    <location>
        <begin position="225"/>
        <end position="238"/>
    </location>
</feature>
<dbReference type="EMBL" id="WNTK01018292">
    <property type="protein sequence ID" value="KAG9461649.1"/>
    <property type="molecule type" value="Genomic_DNA"/>
</dbReference>
<feature type="compositionally biased region" description="Polar residues" evidence="1">
    <location>
        <begin position="51"/>
        <end position="63"/>
    </location>
</feature>
<accession>A0A8J6E663</accession>
<comment type="caution">
    <text evidence="2">The sequence shown here is derived from an EMBL/GenBank/DDBJ whole genome shotgun (WGS) entry which is preliminary data.</text>
</comment>
<name>A0A8J6E663_ELECQ</name>
<reference evidence="2" key="1">
    <citation type="thesis" date="2020" institute="ProQuest LLC" country="789 East Eisenhower Parkway, Ann Arbor, MI, USA">
        <title>Comparative Genomics and Chromosome Evolution.</title>
        <authorList>
            <person name="Mudd A.B."/>
        </authorList>
    </citation>
    <scope>NUCLEOTIDE SEQUENCE</scope>
    <source>
        <strain evidence="2">HN-11 Male</strain>
        <tissue evidence="2">Kidney and liver</tissue>
    </source>
</reference>
<dbReference type="Proteomes" id="UP000770717">
    <property type="component" value="Unassembled WGS sequence"/>
</dbReference>
<feature type="region of interest" description="Disordered" evidence="1">
    <location>
        <begin position="158"/>
        <end position="190"/>
    </location>
</feature>
<sequence length="249" mass="26385">MARQSVPTTGRPLGEQLSHGQTFSAHHRAPTGGAAPTWPNIQCPPQGAHWGSSSHMARQSVPTTGRPLGEQLPHGQTISAHHRAPTGGAATTWPDNQCPPQGTHWGSSYHMARQSVPTTGRPLGEQLSHDQTISAHHRAPTGGAAPTWPNIQCPPQGAHWGSSSHMARQSVPTTGRPLGKQLSHGRAFTTAEEKTEVVAAATRLPTVDNEGRWRSSRLVPLSLAGSSVVSRGTDQTADLPSKVHNINDP</sequence>
<protein>
    <submittedName>
        <fullName evidence="2">Uncharacterized protein</fullName>
    </submittedName>
</protein>
<evidence type="ECO:0000313" key="3">
    <source>
        <dbReference type="Proteomes" id="UP000770717"/>
    </source>
</evidence>
<keyword evidence="3" id="KW-1185">Reference proteome</keyword>
<feature type="region of interest" description="Disordered" evidence="1">
    <location>
        <begin position="225"/>
        <end position="249"/>
    </location>
</feature>
<proteinExistence type="predicted"/>
<feature type="region of interest" description="Disordered" evidence="1">
    <location>
        <begin position="1"/>
        <end position="73"/>
    </location>
</feature>
<feature type="compositionally biased region" description="Polar residues" evidence="1">
    <location>
        <begin position="161"/>
        <end position="173"/>
    </location>
</feature>
<gene>
    <name evidence="2" type="ORF">GDO78_016153</name>
</gene>
<feature type="region of interest" description="Disordered" evidence="1">
    <location>
        <begin position="114"/>
        <end position="146"/>
    </location>
</feature>
<evidence type="ECO:0000256" key="1">
    <source>
        <dbReference type="SAM" id="MobiDB-lite"/>
    </source>
</evidence>
<organism evidence="2 3">
    <name type="scientific">Eleutherodactylus coqui</name>
    <name type="common">Puerto Rican coqui</name>
    <dbReference type="NCBI Taxonomy" id="57060"/>
    <lineage>
        <taxon>Eukaryota</taxon>
        <taxon>Metazoa</taxon>
        <taxon>Chordata</taxon>
        <taxon>Craniata</taxon>
        <taxon>Vertebrata</taxon>
        <taxon>Euteleostomi</taxon>
        <taxon>Amphibia</taxon>
        <taxon>Batrachia</taxon>
        <taxon>Anura</taxon>
        <taxon>Neobatrachia</taxon>
        <taxon>Hyloidea</taxon>
        <taxon>Eleutherodactylidae</taxon>
        <taxon>Eleutherodactylinae</taxon>
        <taxon>Eleutherodactylus</taxon>
        <taxon>Eleutherodactylus</taxon>
    </lineage>
</organism>
<evidence type="ECO:0000313" key="2">
    <source>
        <dbReference type="EMBL" id="KAG9461649.1"/>
    </source>
</evidence>
<dbReference type="AlphaFoldDB" id="A0A8J6E663"/>